<evidence type="ECO:0000313" key="3">
    <source>
        <dbReference type="Proteomes" id="UP000199687"/>
    </source>
</evidence>
<dbReference type="Proteomes" id="UP000199687">
    <property type="component" value="Unassembled WGS sequence"/>
</dbReference>
<dbReference type="AlphaFoldDB" id="A0A1H9NLS3"/>
<sequence length="115" mass="13044">MVTWLSFVLLSLAAFRLTRLIVYDKITGFLRAPFFEREEKIFPDGAVEEVISYKGTGLRRWVGELLSCHWCTGIWVSIILFTGLHFFSAIFTPIIIILAVAAVAAIIEVLISYFI</sequence>
<dbReference type="InterPro" id="IPR010773">
    <property type="entry name" value="Mycophage_PG1_Gp7"/>
</dbReference>
<accession>A0A1H9NLS3</accession>
<evidence type="ECO:0000256" key="1">
    <source>
        <dbReference type="SAM" id="Phobius"/>
    </source>
</evidence>
<organism evidence="2 3">
    <name type="scientific">Gracilibacillus ureilyticus</name>
    <dbReference type="NCBI Taxonomy" id="531814"/>
    <lineage>
        <taxon>Bacteria</taxon>
        <taxon>Bacillati</taxon>
        <taxon>Bacillota</taxon>
        <taxon>Bacilli</taxon>
        <taxon>Bacillales</taxon>
        <taxon>Bacillaceae</taxon>
        <taxon>Gracilibacillus</taxon>
    </lineage>
</organism>
<feature type="transmembrane region" description="Helical" evidence="1">
    <location>
        <begin position="67"/>
        <end position="87"/>
    </location>
</feature>
<dbReference type="EMBL" id="FOGL01000003">
    <property type="protein sequence ID" value="SER36609.1"/>
    <property type="molecule type" value="Genomic_DNA"/>
</dbReference>
<evidence type="ECO:0008006" key="4">
    <source>
        <dbReference type="Google" id="ProtNLM"/>
    </source>
</evidence>
<name>A0A1H9NLS3_9BACI</name>
<keyword evidence="1" id="KW-0472">Membrane</keyword>
<reference evidence="2 3" key="1">
    <citation type="submission" date="2016-10" db="EMBL/GenBank/DDBJ databases">
        <authorList>
            <person name="de Groot N.N."/>
        </authorList>
    </citation>
    <scope>NUCLEOTIDE SEQUENCE [LARGE SCALE GENOMIC DNA]</scope>
    <source>
        <strain evidence="2 3">CGMCC 1.7727</strain>
    </source>
</reference>
<proteinExistence type="predicted"/>
<keyword evidence="1" id="KW-0812">Transmembrane</keyword>
<keyword evidence="3" id="KW-1185">Reference proteome</keyword>
<keyword evidence="1" id="KW-1133">Transmembrane helix</keyword>
<dbReference type="Pfam" id="PF07098">
    <property type="entry name" value="DUF1360"/>
    <property type="match status" value="1"/>
</dbReference>
<feature type="transmembrane region" description="Helical" evidence="1">
    <location>
        <begin position="94"/>
        <end position="114"/>
    </location>
</feature>
<dbReference type="RefSeq" id="WP_089739776.1">
    <property type="nucleotide sequence ID" value="NZ_FOGL01000003.1"/>
</dbReference>
<gene>
    <name evidence="2" type="ORF">SAMN04487944_103198</name>
</gene>
<dbReference type="OrthoDB" id="4722315at2"/>
<protein>
    <recommendedName>
        <fullName evidence="4">Sporulation protein YjcA</fullName>
    </recommendedName>
</protein>
<evidence type="ECO:0000313" key="2">
    <source>
        <dbReference type="EMBL" id="SER36609.1"/>
    </source>
</evidence>
<dbReference type="STRING" id="531814.SAMN04487944_103198"/>